<evidence type="ECO:0000313" key="3">
    <source>
        <dbReference type="EMBL" id="KAL0952108.1"/>
    </source>
</evidence>
<feature type="compositionally biased region" description="Pro residues" evidence="1">
    <location>
        <begin position="283"/>
        <end position="293"/>
    </location>
</feature>
<accession>A0ABR3J9E4</accession>
<name>A0ABR3J9E4_9AGAR</name>
<sequence>MSANDLAPLLLKFPEDIIRDILEILARSDTRMALNLLVVSRKFHEWTESVLYDMVWLGSEEQADLFIRTTKSKPAHFFERVKILCLTYTIGHDRAAEILPYCTKLEGLACWVPDTMGLPKLKDFTTPRCLSLNLSVTLNEYSGPDFGLPLFSNVTHLEFLDDTDLCMVWEGFELMPCLTHLAFTWSTRIPLREVITHPGRALHACPQLKVLVLMRPNFDQEPATEGYRIFLDPRCVILHQPDYDVRDIRADWEAQWFGEPNMWRTAEEVAKMQASLPSIPPPPPSALLPPPEIGLPGYDRTGETMKYR</sequence>
<keyword evidence="4" id="KW-1185">Reference proteome</keyword>
<evidence type="ECO:0000313" key="4">
    <source>
        <dbReference type="Proteomes" id="UP001556367"/>
    </source>
</evidence>
<evidence type="ECO:0000259" key="2">
    <source>
        <dbReference type="PROSITE" id="PS50181"/>
    </source>
</evidence>
<gene>
    <name evidence="3" type="ORF">HGRIS_008739</name>
</gene>
<dbReference type="InterPro" id="IPR001810">
    <property type="entry name" value="F-box_dom"/>
</dbReference>
<feature type="domain" description="F-box" evidence="2">
    <location>
        <begin position="7"/>
        <end position="59"/>
    </location>
</feature>
<reference evidence="4" key="1">
    <citation type="submission" date="2024-06" db="EMBL/GenBank/DDBJ databases">
        <title>Multi-omics analyses provide insights into the biosynthesis of the anticancer antibiotic pleurotin in Hohenbuehelia grisea.</title>
        <authorList>
            <person name="Weaver J.A."/>
            <person name="Alberti F."/>
        </authorList>
    </citation>
    <scope>NUCLEOTIDE SEQUENCE [LARGE SCALE GENOMIC DNA]</scope>
    <source>
        <strain evidence="4">T-177</strain>
    </source>
</reference>
<feature type="region of interest" description="Disordered" evidence="1">
    <location>
        <begin position="283"/>
        <end position="308"/>
    </location>
</feature>
<protein>
    <recommendedName>
        <fullName evidence="2">F-box domain-containing protein</fullName>
    </recommendedName>
</protein>
<dbReference type="EMBL" id="JASNQZ010000011">
    <property type="protein sequence ID" value="KAL0952108.1"/>
    <property type="molecule type" value="Genomic_DNA"/>
</dbReference>
<evidence type="ECO:0000256" key="1">
    <source>
        <dbReference type="SAM" id="MobiDB-lite"/>
    </source>
</evidence>
<proteinExistence type="predicted"/>
<organism evidence="3 4">
    <name type="scientific">Hohenbuehelia grisea</name>
    <dbReference type="NCBI Taxonomy" id="104357"/>
    <lineage>
        <taxon>Eukaryota</taxon>
        <taxon>Fungi</taxon>
        <taxon>Dikarya</taxon>
        <taxon>Basidiomycota</taxon>
        <taxon>Agaricomycotina</taxon>
        <taxon>Agaricomycetes</taxon>
        <taxon>Agaricomycetidae</taxon>
        <taxon>Agaricales</taxon>
        <taxon>Pleurotineae</taxon>
        <taxon>Pleurotaceae</taxon>
        <taxon>Hohenbuehelia</taxon>
    </lineage>
</organism>
<comment type="caution">
    <text evidence="3">The sequence shown here is derived from an EMBL/GenBank/DDBJ whole genome shotgun (WGS) entry which is preliminary data.</text>
</comment>
<dbReference type="PROSITE" id="PS50181">
    <property type="entry name" value="FBOX"/>
    <property type="match status" value="1"/>
</dbReference>
<dbReference type="Proteomes" id="UP001556367">
    <property type="component" value="Unassembled WGS sequence"/>
</dbReference>